<dbReference type="AlphaFoldDB" id="A0A844CQM6"/>
<evidence type="ECO:0000313" key="3">
    <source>
        <dbReference type="Proteomes" id="UP000564704"/>
    </source>
</evidence>
<reference evidence="2 3" key="1">
    <citation type="submission" date="2019-05" db="EMBL/GenBank/DDBJ databases">
        <title>Roseovarius bejariae sp. nov., a moderately halophylic bacterium isolated from a saline soil in Rambla Salada (Murcia).</title>
        <authorList>
            <person name="Castro D.J."/>
            <person name="Gomez-Altuve A."/>
            <person name="Reina J.C."/>
            <person name="Rodriguez M."/>
            <person name="Sampedro I."/>
            <person name="Llamas I."/>
            <person name="Martinez-Checa F."/>
        </authorList>
    </citation>
    <scope>NUCLEOTIDE SEQUENCE [LARGE SCALE GENOMIC DNA]</scope>
    <source>
        <strain evidence="2 3">A21</strain>
    </source>
</reference>
<name>A0A844CQM6_9RHOB</name>
<sequence length="311" mass="34694">MDVILHIGAHRTATTCFQHYMRENSESLLARGIGFWGPRRTRAGLFRGVMPVAGAGPAQAQLDRAKGRVSVQLDKAAARGLRYLVVSDENMLGAPRRNLRDLRLYADAGQRMARFAYVFSGAKTRVVLSVRQHDMLWASSLAFGVARGHRLPRAHDLTGIADESRHWREVIEDVACAVPGSPLTVMPYEVFGGRSDDRLARMTGLTGLPDKHAREWMNQSPRLAQLRQILRDRGLDPDRLPEGEGRWMPFTKDQIATLQEAYQDDLFWLCDGADGLATLIEETGPVTAGQTPRADQTTRGHENGIEERRMA</sequence>
<feature type="region of interest" description="Disordered" evidence="1">
    <location>
        <begin position="285"/>
        <end position="311"/>
    </location>
</feature>
<dbReference type="OrthoDB" id="8481769at2"/>
<comment type="caution">
    <text evidence="2">The sequence shown here is derived from an EMBL/GenBank/DDBJ whole genome shotgun (WGS) entry which is preliminary data.</text>
</comment>
<proteinExistence type="predicted"/>
<evidence type="ECO:0008006" key="4">
    <source>
        <dbReference type="Google" id="ProtNLM"/>
    </source>
</evidence>
<evidence type="ECO:0000313" key="2">
    <source>
        <dbReference type="EMBL" id="MRU14269.1"/>
    </source>
</evidence>
<dbReference type="InterPro" id="IPR027417">
    <property type="entry name" value="P-loop_NTPase"/>
</dbReference>
<dbReference type="Proteomes" id="UP000564704">
    <property type="component" value="Unassembled WGS sequence"/>
</dbReference>
<protein>
    <recommendedName>
        <fullName evidence="4">Sulfotransferase family protein</fullName>
    </recommendedName>
</protein>
<evidence type="ECO:0000256" key="1">
    <source>
        <dbReference type="SAM" id="MobiDB-lite"/>
    </source>
</evidence>
<accession>A0A844CQM6</accession>
<dbReference type="SUPFAM" id="SSF52540">
    <property type="entry name" value="P-loop containing nucleoside triphosphate hydrolases"/>
    <property type="match status" value="1"/>
</dbReference>
<feature type="compositionally biased region" description="Basic and acidic residues" evidence="1">
    <location>
        <begin position="296"/>
        <end position="311"/>
    </location>
</feature>
<organism evidence="2 3">
    <name type="scientific">Roseovarius bejariae</name>
    <dbReference type="NCBI Taxonomy" id="2576383"/>
    <lineage>
        <taxon>Bacteria</taxon>
        <taxon>Pseudomonadati</taxon>
        <taxon>Pseudomonadota</taxon>
        <taxon>Alphaproteobacteria</taxon>
        <taxon>Rhodobacterales</taxon>
        <taxon>Roseobacteraceae</taxon>
        <taxon>Roseovarius</taxon>
    </lineage>
</organism>
<dbReference type="EMBL" id="SZWE01000001">
    <property type="protein sequence ID" value="MRU14269.1"/>
    <property type="molecule type" value="Genomic_DNA"/>
</dbReference>
<keyword evidence="3" id="KW-1185">Reference proteome</keyword>
<gene>
    <name evidence="2" type="ORF">FDP25_02385</name>
</gene>